<organism evidence="1 2">
    <name type="scientific">Rhipicephalus sanguineus</name>
    <name type="common">Brown dog tick</name>
    <name type="synonym">Ixodes sanguineus</name>
    <dbReference type="NCBI Taxonomy" id="34632"/>
    <lineage>
        <taxon>Eukaryota</taxon>
        <taxon>Metazoa</taxon>
        <taxon>Ecdysozoa</taxon>
        <taxon>Arthropoda</taxon>
        <taxon>Chelicerata</taxon>
        <taxon>Arachnida</taxon>
        <taxon>Acari</taxon>
        <taxon>Parasitiformes</taxon>
        <taxon>Ixodida</taxon>
        <taxon>Ixodoidea</taxon>
        <taxon>Ixodidae</taxon>
        <taxon>Rhipicephalinae</taxon>
        <taxon>Rhipicephalus</taxon>
        <taxon>Rhipicephalus</taxon>
    </lineage>
</organism>
<protein>
    <submittedName>
        <fullName evidence="1">Uncharacterized protein</fullName>
    </submittedName>
</protein>
<dbReference type="EMBL" id="JABSTV010001252">
    <property type="protein sequence ID" value="KAH7947860.1"/>
    <property type="molecule type" value="Genomic_DNA"/>
</dbReference>
<evidence type="ECO:0000313" key="1">
    <source>
        <dbReference type="EMBL" id="KAH7947860.1"/>
    </source>
</evidence>
<reference evidence="1" key="1">
    <citation type="journal article" date="2020" name="Cell">
        <title>Large-Scale Comparative Analyses of Tick Genomes Elucidate Their Genetic Diversity and Vector Capacities.</title>
        <authorList>
            <consortium name="Tick Genome and Microbiome Consortium (TIGMIC)"/>
            <person name="Jia N."/>
            <person name="Wang J."/>
            <person name="Shi W."/>
            <person name="Du L."/>
            <person name="Sun Y."/>
            <person name="Zhan W."/>
            <person name="Jiang J.F."/>
            <person name="Wang Q."/>
            <person name="Zhang B."/>
            <person name="Ji P."/>
            <person name="Bell-Sakyi L."/>
            <person name="Cui X.M."/>
            <person name="Yuan T.T."/>
            <person name="Jiang B.G."/>
            <person name="Yang W.F."/>
            <person name="Lam T.T."/>
            <person name="Chang Q.C."/>
            <person name="Ding S.J."/>
            <person name="Wang X.J."/>
            <person name="Zhu J.G."/>
            <person name="Ruan X.D."/>
            <person name="Zhao L."/>
            <person name="Wei J.T."/>
            <person name="Ye R.Z."/>
            <person name="Que T.C."/>
            <person name="Du C.H."/>
            <person name="Zhou Y.H."/>
            <person name="Cheng J.X."/>
            <person name="Dai P.F."/>
            <person name="Guo W.B."/>
            <person name="Han X.H."/>
            <person name="Huang E.J."/>
            <person name="Li L.F."/>
            <person name="Wei W."/>
            <person name="Gao Y.C."/>
            <person name="Liu J.Z."/>
            <person name="Shao H.Z."/>
            <person name="Wang X."/>
            <person name="Wang C.C."/>
            <person name="Yang T.C."/>
            <person name="Huo Q.B."/>
            <person name="Li W."/>
            <person name="Chen H.Y."/>
            <person name="Chen S.E."/>
            <person name="Zhou L.G."/>
            <person name="Ni X.B."/>
            <person name="Tian J.H."/>
            <person name="Sheng Y."/>
            <person name="Liu T."/>
            <person name="Pan Y.S."/>
            <person name="Xia L.Y."/>
            <person name="Li J."/>
            <person name="Zhao F."/>
            <person name="Cao W.C."/>
        </authorList>
    </citation>
    <scope>NUCLEOTIDE SEQUENCE</scope>
    <source>
        <strain evidence="1">Rsan-2018</strain>
    </source>
</reference>
<reference evidence="1" key="2">
    <citation type="submission" date="2021-09" db="EMBL/GenBank/DDBJ databases">
        <authorList>
            <person name="Jia N."/>
            <person name="Wang J."/>
            <person name="Shi W."/>
            <person name="Du L."/>
            <person name="Sun Y."/>
            <person name="Zhan W."/>
            <person name="Jiang J."/>
            <person name="Wang Q."/>
            <person name="Zhang B."/>
            <person name="Ji P."/>
            <person name="Sakyi L.B."/>
            <person name="Cui X."/>
            <person name="Yuan T."/>
            <person name="Jiang B."/>
            <person name="Yang W."/>
            <person name="Lam T.T.-Y."/>
            <person name="Chang Q."/>
            <person name="Ding S."/>
            <person name="Wang X."/>
            <person name="Zhu J."/>
            <person name="Ruan X."/>
            <person name="Zhao L."/>
            <person name="Wei J."/>
            <person name="Que T."/>
            <person name="Du C."/>
            <person name="Cheng J."/>
            <person name="Dai P."/>
            <person name="Han X."/>
            <person name="Huang E."/>
            <person name="Gao Y."/>
            <person name="Liu J."/>
            <person name="Shao H."/>
            <person name="Ye R."/>
            <person name="Li L."/>
            <person name="Wei W."/>
            <person name="Wang X."/>
            <person name="Wang C."/>
            <person name="Huo Q."/>
            <person name="Li W."/>
            <person name="Guo W."/>
            <person name="Chen H."/>
            <person name="Chen S."/>
            <person name="Zhou L."/>
            <person name="Zhou L."/>
            <person name="Ni X."/>
            <person name="Tian J."/>
            <person name="Zhou Y."/>
            <person name="Sheng Y."/>
            <person name="Liu T."/>
            <person name="Pan Y."/>
            <person name="Xia L."/>
            <person name="Li J."/>
            <person name="Zhao F."/>
            <person name="Cao W."/>
        </authorList>
    </citation>
    <scope>NUCLEOTIDE SEQUENCE</scope>
    <source>
        <strain evidence="1">Rsan-2018</strain>
        <tissue evidence="1">Larvae</tissue>
    </source>
</reference>
<accession>A0A9D4PNB4</accession>
<sequence length="153" mass="16375">MPPSDLKALIRAIIREELRDLEQQRSIAVSTPPAPFDLRNLVKQELAAMTTPTAPVAPPARPLPTYADVASLTPPTASVAQTLMPTYADIAAIAPAAVTSGPADITCGHLASVRGAVEPQDANGRDLRDLPTLYADFDGSVVPVTFWWNQEKY</sequence>
<name>A0A9D4PNB4_RHISA</name>
<keyword evidence="2" id="KW-1185">Reference proteome</keyword>
<dbReference type="AlphaFoldDB" id="A0A9D4PNB4"/>
<comment type="caution">
    <text evidence="1">The sequence shown here is derived from an EMBL/GenBank/DDBJ whole genome shotgun (WGS) entry which is preliminary data.</text>
</comment>
<dbReference type="Proteomes" id="UP000821837">
    <property type="component" value="Chromosome 6"/>
</dbReference>
<proteinExistence type="predicted"/>
<evidence type="ECO:0000313" key="2">
    <source>
        <dbReference type="Proteomes" id="UP000821837"/>
    </source>
</evidence>
<gene>
    <name evidence="1" type="ORF">HPB52_016301</name>
</gene>